<comment type="subcellular location">
    <subcellularLocation>
        <location evidence="1">Membrane</location>
        <topology evidence="1">Multi-pass membrane protein</topology>
    </subcellularLocation>
</comment>
<evidence type="ECO:0000259" key="9">
    <source>
        <dbReference type="PROSITE" id="PS50850"/>
    </source>
</evidence>
<feature type="transmembrane region" description="Helical" evidence="8">
    <location>
        <begin position="86"/>
        <end position="106"/>
    </location>
</feature>
<evidence type="ECO:0000256" key="3">
    <source>
        <dbReference type="ARBA" id="ARBA00022448"/>
    </source>
</evidence>
<dbReference type="InterPro" id="IPR005828">
    <property type="entry name" value="MFS_sugar_transport-like"/>
</dbReference>
<dbReference type="GO" id="GO:0016020">
    <property type="term" value="C:membrane"/>
    <property type="evidence" value="ECO:0007669"/>
    <property type="project" value="UniProtKB-SubCell"/>
</dbReference>
<name>A0A9P5E1S1_9HYPO</name>
<keyword evidence="3" id="KW-0813">Transport</keyword>
<feature type="transmembrane region" description="Helical" evidence="8">
    <location>
        <begin position="431"/>
        <end position="449"/>
    </location>
</feature>
<evidence type="ECO:0000313" key="10">
    <source>
        <dbReference type="EMBL" id="KAF4343495.1"/>
    </source>
</evidence>
<evidence type="ECO:0000256" key="4">
    <source>
        <dbReference type="ARBA" id="ARBA00022692"/>
    </source>
</evidence>
<dbReference type="Gene3D" id="1.20.1250.20">
    <property type="entry name" value="MFS general substrate transporter like domains"/>
    <property type="match status" value="1"/>
</dbReference>
<feature type="transmembrane region" description="Helical" evidence="8">
    <location>
        <begin position="184"/>
        <end position="204"/>
    </location>
</feature>
<dbReference type="PANTHER" id="PTHR23511:SF12">
    <property type="entry name" value="TRANSPORTER, PUTATIVE (AFU_ORTHOLOGUE AFUA_7G01740)-RELATED"/>
    <property type="match status" value="1"/>
</dbReference>
<sequence>MPPAENSEAGPLLKPQSRDPAASYDMADKEEERKAYGAINNDGRRNSLVEAADDEAIIPKGALDPVYEAKARILNRAIQDLGMGRYQWELFVVIGFGWASDNLWPIVTSLILTPVANEFTVSNPPYLTLAQNIGLLAGAMFWGFGCDVFGRKWAFNITLGLTAVWGLISASAPNFAAIGVFDALWSFGVGGNLPVDSAIFLEFLPASHQYLLTILSIDWAIAQVIGTLIAWPLLGNYTCEQDTVCRRSDNMGWRYFTITVGGLTLLMFLARFLLFKIYESPKYLMSKGRDEEAVRVVHTVAKKNGKTSTLSLEDLKACEPEGYVAQTDTSAALKRYLEKVDMSHIKALFVTRKLGLSTGLIMAVWALIGLGYPLYNAFIPYIQATKGADFGDGSTYLTYRNSLIIAVLGVPGALLGGWLVELPRLGRKGTLSLSTILTGVFLYCSTTATTSDALLGWQCAFNFFSNIMYAVLYSFTPELFPTPHRGTGNALCASCNRIFGIMAPIIAIFANLETSAPVYTSGALFIAAGLLVLIMPFESRGKAAL</sequence>
<dbReference type="OrthoDB" id="4139357at2759"/>
<feature type="transmembrane region" description="Helical" evidence="8">
    <location>
        <begin position="153"/>
        <end position="172"/>
    </location>
</feature>
<feature type="transmembrane region" description="Helical" evidence="8">
    <location>
        <begin position="126"/>
        <end position="146"/>
    </location>
</feature>
<feature type="transmembrane region" description="Helical" evidence="8">
    <location>
        <begin position="455"/>
        <end position="476"/>
    </location>
</feature>
<feature type="transmembrane region" description="Helical" evidence="8">
    <location>
        <begin position="488"/>
        <end position="510"/>
    </location>
</feature>
<evidence type="ECO:0000313" key="11">
    <source>
        <dbReference type="Proteomes" id="UP000730481"/>
    </source>
</evidence>
<keyword evidence="6 8" id="KW-0472">Membrane</keyword>
<keyword evidence="11" id="KW-1185">Reference proteome</keyword>
<evidence type="ECO:0000256" key="8">
    <source>
        <dbReference type="SAM" id="Phobius"/>
    </source>
</evidence>
<comment type="caution">
    <text evidence="10">The sequence shown here is derived from an EMBL/GenBank/DDBJ whole genome shotgun (WGS) entry which is preliminary data.</text>
</comment>
<feature type="transmembrane region" description="Helical" evidence="8">
    <location>
        <begin position="253"/>
        <end position="274"/>
    </location>
</feature>
<evidence type="ECO:0000256" key="6">
    <source>
        <dbReference type="ARBA" id="ARBA00023136"/>
    </source>
</evidence>
<protein>
    <submittedName>
        <fullName evidence="10">Major facilitator superfamily transporter metabolite:H+ symporter</fullName>
    </submittedName>
</protein>
<proteinExistence type="inferred from homology"/>
<dbReference type="Pfam" id="PF00083">
    <property type="entry name" value="Sugar_tr"/>
    <property type="match status" value="1"/>
</dbReference>
<dbReference type="FunFam" id="1.20.1250.20:FF:000171">
    <property type="entry name" value="MFS general substrate transporter"/>
    <property type="match status" value="1"/>
</dbReference>
<dbReference type="InterPro" id="IPR036259">
    <property type="entry name" value="MFS_trans_sf"/>
</dbReference>
<gene>
    <name evidence="10" type="ORF">FBEOM_2521</name>
</gene>
<dbReference type="AlphaFoldDB" id="A0A9P5E1S1"/>
<dbReference type="CDD" id="cd17316">
    <property type="entry name" value="MFS_SV2_like"/>
    <property type="match status" value="1"/>
</dbReference>
<organism evidence="10 11">
    <name type="scientific">Fusarium beomiforme</name>
    <dbReference type="NCBI Taxonomy" id="44412"/>
    <lineage>
        <taxon>Eukaryota</taxon>
        <taxon>Fungi</taxon>
        <taxon>Dikarya</taxon>
        <taxon>Ascomycota</taxon>
        <taxon>Pezizomycotina</taxon>
        <taxon>Sordariomycetes</taxon>
        <taxon>Hypocreomycetidae</taxon>
        <taxon>Hypocreales</taxon>
        <taxon>Nectriaceae</taxon>
        <taxon>Fusarium</taxon>
        <taxon>Fusarium burgessii species complex</taxon>
    </lineage>
</organism>
<dbReference type="Proteomes" id="UP000730481">
    <property type="component" value="Unassembled WGS sequence"/>
</dbReference>
<reference evidence="10" key="2">
    <citation type="submission" date="2020-02" db="EMBL/GenBank/DDBJ databases">
        <title>Identification and distribution of gene clusters putatively required for synthesis of sphingolipid metabolism inhibitors in phylogenetically diverse species of the filamentous fungus Fusarium.</title>
        <authorList>
            <person name="Kim H.-S."/>
            <person name="Busman M."/>
            <person name="Brown D.W."/>
            <person name="Divon H."/>
            <person name="Uhlig S."/>
            <person name="Proctor R.H."/>
        </authorList>
    </citation>
    <scope>NUCLEOTIDE SEQUENCE</scope>
    <source>
        <strain evidence="10">NRRL 25174</strain>
    </source>
</reference>
<dbReference type="PROSITE" id="PS50850">
    <property type="entry name" value="MFS"/>
    <property type="match status" value="1"/>
</dbReference>
<keyword evidence="5 8" id="KW-1133">Transmembrane helix</keyword>
<dbReference type="PANTHER" id="PTHR23511">
    <property type="entry name" value="SYNAPTIC VESICLE GLYCOPROTEIN 2"/>
    <property type="match status" value="1"/>
</dbReference>
<feature type="domain" description="Major facilitator superfamily (MFS) profile" evidence="9">
    <location>
        <begin position="90"/>
        <end position="540"/>
    </location>
</feature>
<accession>A0A9P5E1S1</accession>
<feature type="transmembrane region" description="Helical" evidence="8">
    <location>
        <begin position="211"/>
        <end position="233"/>
    </location>
</feature>
<feature type="region of interest" description="Disordered" evidence="7">
    <location>
        <begin position="1"/>
        <end position="28"/>
    </location>
</feature>
<dbReference type="InterPro" id="IPR020846">
    <property type="entry name" value="MFS_dom"/>
</dbReference>
<evidence type="ECO:0000256" key="5">
    <source>
        <dbReference type="ARBA" id="ARBA00022989"/>
    </source>
</evidence>
<feature type="transmembrane region" description="Helical" evidence="8">
    <location>
        <begin position="516"/>
        <end position="537"/>
    </location>
</feature>
<feature type="transmembrane region" description="Helical" evidence="8">
    <location>
        <begin position="354"/>
        <end position="375"/>
    </location>
</feature>
<comment type="similarity">
    <text evidence="2">Belongs to the major facilitator superfamily.</text>
</comment>
<dbReference type="GO" id="GO:0022857">
    <property type="term" value="F:transmembrane transporter activity"/>
    <property type="evidence" value="ECO:0007669"/>
    <property type="project" value="InterPro"/>
</dbReference>
<dbReference type="SUPFAM" id="SSF103473">
    <property type="entry name" value="MFS general substrate transporter"/>
    <property type="match status" value="1"/>
</dbReference>
<evidence type="ECO:0000256" key="2">
    <source>
        <dbReference type="ARBA" id="ARBA00008335"/>
    </source>
</evidence>
<feature type="transmembrane region" description="Helical" evidence="8">
    <location>
        <begin position="399"/>
        <end position="419"/>
    </location>
</feature>
<evidence type="ECO:0000256" key="1">
    <source>
        <dbReference type="ARBA" id="ARBA00004141"/>
    </source>
</evidence>
<keyword evidence="4 8" id="KW-0812">Transmembrane</keyword>
<reference evidence="10" key="1">
    <citation type="journal article" date="2017" name="Mycologia">
        <title>Fusarium algeriense, sp. nov., a novel toxigenic crown rot pathogen of durum wheat from Algeria is nested in the Fusarium burgessii species complex.</title>
        <authorList>
            <person name="Laraba I."/>
            <person name="Keddad A."/>
            <person name="Boureghda H."/>
            <person name="Abdallah N."/>
            <person name="Vaughan M.M."/>
            <person name="Proctor R.H."/>
            <person name="Busman M."/>
            <person name="O'Donnell K."/>
        </authorList>
    </citation>
    <scope>NUCLEOTIDE SEQUENCE</scope>
    <source>
        <strain evidence="10">NRRL 25174</strain>
    </source>
</reference>
<dbReference type="EMBL" id="PVQB02000089">
    <property type="protein sequence ID" value="KAF4343495.1"/>
    <property type="molecule type" value="Genomic_DNA"/>
</dbReference>
<evidence type="ECO:0000256" key="7">
    <source>
        <dbReference type="SAM" id="MobiDB-lite"/>
    </source>
</evidence>